<keyword evidence="2" id="KW-1185">Reference proteome</keyword>
<evidence type="ECO:0000313" key="1">
    <source>
        <dbReference type="EMBL" id="OMJ86412.1"/>
    </source>
</evidence>
<accession>A0A1R2CBQ4</accession>
<dbReference type="EMBL" id="MPUH01000206">
    <property type="protein sequence ID" value="OMJ86412.1"/>
    <property type="molecule type" value="Genomic_DNA"/>
</dbReference>
<protein>
    <submittedName>
        <fullName evidence="1">Uncharacterized protein</fullName>
    </submittedName>
</protein>
<organism evidence="1 2">
    <name type="scientific">Stentor coeruleus</name>
    <dbReference type="NCBI Taxonomy" id="5963"/>
    <lineage>
        <taxon>Eukaryota</taxon>
        <taxon>Sar</taxon>
        <taxon>Alveolata</taxon>
        <taxon>Ciliophora</taxon>
        <taxon>Postciliodesmatophora</taxon>
        <taxon>Heterotrichea</taxon>
        <taxon>Heterotrichida</taxon>
        <taxon>Stentoridae</taxon>
        <taxon>Stentor</taxon>
    </lineage>
</organism>
<gene>
    <name evidence="1" type="ORF">SteCoe_12070</name>
</gene>
<proteinExistence type="predicted"/>
<sequence>MSSSFNTDNIANSNDKPKPNVVINLISEDFVSEKLLPENYEIIPPSSNNEDHNQSIDSLNSSNGKVSTYLLEQIAGIKDLLKTQEQMIEKYYDEEISAYKGKDINDIHMKSSKEDLVSADQSPVYGPLLESEEFNQLELASVPIENKKLDTGKNMREIPESIVRFIGRHSKLRFVEKAIIFSHLLTIKI</sequence>
<reference evidence="1 2" key="1">
    <citation type="submission" date="2016-11" db="EMBL/GenBank/DDBJ databases">
        <title>The macronuclear genome of Stentor coeruleus: a giant cell with tiny introns.</title>
        <authorList>
            <person name="Slabodnick M."/>
            <person name="Ruby J.G."/>
            <person name="Reiff S.B."/>
            <person name="Swart E.C."/>
            <person name="Gosai S."/>
            <person name="Prabakaran S."/>
            <person name="Witkowska E."/>
            <person name="Larue G.E."/>
            <person name="Fisher S."/>
            <person name="Freeman R.M."/>
            <person name="Gunawardena J."/>
            <person name="Chu W."/>
            <person name="Stover N.A."/>
            <person name="Gregory B.D."/>
            <person name="Nowacki M."/>
            <person name="Derisi J."/>
            <person name="Roy S.W."/>
            <person name="Marshall W.F."/>
            <person name="Sood P."/>
        </authorList>
    </citation>
    <scope>NUCLEOTIDE SEQUENCE [LARGE SCALE GENOMIC DNA]</scope>
    <source>
        <strain evidence="1">WM001</strain>
    </source>
</reference>
<dbReference type="AlphaFoldDB" id="A0A1R2CBQ4"/>
<dbReference type="Proteomes" id="UP000187209">
    <property type="component" value="Unassembled WGS sequence"/>
</dbReference>
<name>A0A1R2CBQ4_9CILI</name>
<evidence type="ECO:0000313" key="2">
    <source>
        <dbReference type="Proteomes" id="UP000187209"/>
    </source>
</evidence>
<comment type="caution">
    <text evidence="1">The sequence shown here is derived from an EMBL/GenBank/DDBJ whole genome shotgun (WGS) entry which is preliminary data.</text>
</comment>